<dbReference type="EMBL" id="VKLW01000031">
    <property type="protein sequence ID" value="TYK32388.1"/>
    <property type="molecule type" value="Genomic_DNA"/>
</dbReference>
<organism evidence="2 3">
    <name type="scientific">Bacteroides pyogenes</name>
    <dbReference type="NCBI Taxonomy" id="310300"/>
    <lineage>
        <taxon>Bacteria</taxon>
        <taxon>Pseudomonadati</taxon>
        <taxon>Bacteroidota</taxon>
        <taxon>Bacteroidia</taxon>
        <taxon>Bacteroidales</taxon>
        <taxon>Bacteroidaceae</taxon>
        <taxon>Bacteroides</taxon>
    </lineage>
</organism>
<accession>A0A5D3E995</accession>
<proteinExistence type="predicted"/>
<protein>
    <submittedName>
        <fullName evidence="2">Uncharacterized protein</fullName>
    </submittedName>
</protein>
<keyword evidence="1" id="KW-0472">Membrane</keyword>
<evidence type="ECO:0000313" key="2">
    <source>
        <dbReference type="EMBL" id="TYK32388.1"/>
    </source>
</evidence>
<evidence type="ECO:0000256" key="1">
    <source>
        <dbReference type="SAM" id="Phobius"/>
    </source>
</evidence>
<dbReference type="AlphaFoldDB" id="A0A5D3E995"/>
<reference evidence="2 3" key="1">
    <citation type="submission" date="2019-07" db="EMBL/GenBank/DDBJ databases">
        <title>Draft Genome Sequences of Bacteroides pyogenes Strains Isolated from the Uterus Holstein Dairy Cows with Metritis.</title>
        <authorList>
            <person name="Cunha F."/>
            <person name="Galvao K.N."/>
            <person name="Jeon S.J."/>
            <person name="Jeong K.C."/>
        </authorList>
    </citation>
    <scope>NUCLEOTIDE SEQUENCE [LARGE SCALE GENOMIC DNA]</scope>
    <source>
        <strain evidence="2 3">KG-31</strain>
    </source>
</reference>
<feature type="transmembrane region" description="Helical" evidence="1">
    <location>
        <begin position="202"/>
        <end position="219"/>
    </location>
</feature>
<sequence length="285" mass="33290">MHTIQINDDTYLLPACWDDLTPGQLLKLARLTGTDTPVEQIKVHMLLHCLRARVMRHKKIFREQVRIRVGCESQTVRFRVRRRSYLLTPEEVNTLADLFSFLVSRDEKNKTAYYIDPSCLVTNPFPTLRCRLRKFRGPDDQLLDITFEQFMYLQTYLDAMRADSSKIDYLLATLWHRGKTFDINRIDSDAALLRHLPEAKKIVMYWFILGSLSILAAWYPRVFSGGGKPGPSGRVFDAQLRLLDSLAQSDMTRKPEVRRGLLLDALYSMDESIRRREEMEENITR</sequence>
<keyword evidence="1" id="KW-1133">Transmembrane helix</keyword>
<name>A0A5D3E995_9BACE</name>
<keyword evidence="1" id="KW-0812">Transmembrane</keyword>
<keyword evidence="3" id="KW-1185">Reference proteome</keyword>
<dbReference type="Proteomes" id="UP000324383">
    <property type="component" value="Unassembled WGS sequence"/>
</dbReference>
<gene>
    <name evidence="2" type="ORF">FNJ60_12235</name>
</gene>
<comment type="caution">
    <text evidence="2">The sequence shown here is derived from an EMBL/GenBank/DDBJ whole genome shotgun (WGS) entry which is preliminary data.</text>
</comment>
<evidence type="ECO:0000313" key="3">
    <source>
        <dbReference type="Proteomes" id="UP000324383"/>
    </source>
</evidence>
<dbReference type="RefSeq" id="WP_148730772.1">
    <property type="nucleotide sequence ID" value="NZ_VKLW01000031.1"/>
</dbReference>